<sequence length="191" mass="21223">MGARHSAPPTHASDVVAPTDGSPSAPRRSSSETELSPPQRALSGTIYSDAAASEPPRLSLSGLSRRRSLSRGVSRLISKRLLRRRAREASEAPDEEVFEEDEEGEEEAESEGELGNDEDLDENCIVCMDQPRDATVMPCRHMVLCSRCAGALRYRTDVQHRCPICRTEIESVLEEDEQLEKAMLELPWGFR</sequence>
<keyword evidence="1" id="KW-0479">Metal-binding</keyword>
<gene>
    <name evidence="4" type="ORF">EHUX00137_LOCUS10535</name>
</gene>
<dbReference type="GO" id="GO:0008270">
    <property type="term" value="F:zinc ion binding"/>
    <property type="evidence" value="ECO:0007669"/>
    <property type="project" value="UniProtKB-KW"/>
</dbReference>
<evidence type="ECO:0000256" key="1">
    <source>
        <dbReference type="PROSITE-ProRule" id="PRU00175"/>
    </source>
</evidence>
<dbReference type="SMART" id="SM00184">
    <property type="entry name" value="RING"/>
    <property type="match status" value="1"/>
</dbReference>
<dbReference type="Gene3D" id="3.30.40.10">
    <property type="entry name" value="Zinc/RING finger domain, C3HC4 (zinc finger)"/>
    <property type="match status" value="1"/>
</dbReference>
<feature type="compositionally biased region" description="Acidic residues" evidence="2">
    <location>
        <begin position="91"/>
        <end position="117"/>
    </location>
</feature>
<dbReference type="Pfam" id="PF13920">
    <property type="entry name" value="zf-C3HC4_3"/>
    <property type="match status" value="1"/>
</dbReference>
<reference evidence="4" key="1">
    <citation type="submission" date="2021-01" db="EMBL/GenBank/DDBJ databases">
        <authorList>
            <person name="Corre E."/>
            <person name="Pelletier E."/>
            <person name="Niang G."/>
            <person name="Scheremetjew M."/>
            <person name="Finn R."/>
            <person name="Kale V."/>
            <person name="Holt S."/>
            <person name="Cochrane G."/>
            <person name="Meng A."/>
            <person name="Brown T."/>
            <person name="Cohen L."/>
        </authorList>
    </citation>
    <scope>NUCLEOTIDE SEQUENCE</scope>
    <source>
        <strain evidence="4">379</strain>
    </source>
</reference>
<dbReference type="AlphaFoldDB" id="A0A6V2NQ60"/>
<dbReference type="InterPro" id="IPR013083">
    <property type="entry name" value="Znf_RING/FYVE/PHD"/>
</dbReference>
<evidence type="ECO:0000313" key="4">
    <source>
        <dbReference type="EMBL" id="CAE0538763.1"/>
    </source>
</evidence>
<feature type="region of interest" description="Disordered" evidence="2">
    <location>
        <begin position="84"/>
        <end position="117"/>
    </location>
</feature>
<dbReference type="EMBL" id="HBIR01014282">
    <property type="protein sequence ID" value="CAE0538763.1"/>
    <property type="molecule type" value="Transcribed_RNA"/>
</dbReference>
<protein>
    <recommendedName>
        <fullName evidence="3">RING-type domain-containing protein</fullName>
    </recommendedName>
</protein>
<dbReference type="InterPro" id="IPR045194">
    <property type="entry name" value="MGRN1/RNF157-like"/>
</dbReference>
<feature type="domain" description="RING-type" evidence="3">
    <location>
        <begin position="124"/>
        <end position="166"/>
    </location>
</feature>
<dbReference type="GO" id="GO:0016567">
    <property type="term" value="P:protein ubiquitination"/>
    <property type="evidence" value="ECO:0007669"/>
    <property type="project" value="TreeGrafter"/>
</dbReference>
<dbReference type="InterPro" id="IPR001841">
    <property type="entry name" value="Znf_RING"/>
</dbReference>
<dbReference type="PANTHER" id="PTHR22996:SF0">
    <property type="entry name" value="RE60872P-RELATED"/>
    <property type="match status" value="1"/>
</dbReference>
<organism evidence="4">
    <name type="scientific">Emiliania huxleyi</name>
    <name type="common">Coccolithophore</name>
    <name type="synonym">Pontosphaera huxleyi</name>
    <dbReference type="NCBI Taxonomy" id="2903"/>
    <lineage>
        <taxon>Eukaryota</taxon>
        <taxon>Haptista</taxon>
        <taxon>Haptophyta</taxon>
        <taxon>Prymnesiophyceae</taxon>
        <taxon>Isochrysidales</taxon>
        <taxon>Noelaerhabdaceae</taxon>
        <taxon>Emiliania</taxon>
    </lineage>
</organism>
<keyword evidence="1" id="KW-0863">Zinc-finger</keyword>
<dbReference type="SUPFAM" id="SSF57850">
    <property type="entry name" value="RING/U-box"/>
    <property type="match status" value="1"/>
</dbReference>
<evidence type="ECO:0000259" key="3">
    <source>
        <dbReference type="PROSITE" id="PS50089"/>
    </source>
</evidence>
<dbReference type="GO" id="GO:0061630">
    <property type="term" value="F:ubiquitin protein ligase activity"/>
    <property type="evidence" value="ECO:0007669"/>
    <property type="project" value="UniProtKB-EC"/>
</dbReference>
<name>A0A6V2NQ60_EMIHU</name>
<dbReference type="PROSITE" id="PS50089">
    <property type="entry name" value="ZF_RING_2"/>
    <property type="match status" value="1"/>
</dbReference>
<feature type="region of interest" description="Disordered" evidence="2">
    <location>
        <begin position="1"/>
        <end position="71"/>
    </location>
</feature>
<dbReference type="PANTHER" id="PTHR22996">
    <property type="entry name" value="MAHOGUNIN"/>
    <property type="match status" value="1"/>
</dbReference>
<proteinExistence type="predicted"/>
<keyword evidence="1" id="KW-0862">Zinc</keyword>
<accession>A0A6V2NQ60</accession>
<evidence type="ECO:0000256" key="2">
    <source>
        <dbReference type="SAM" id="MobiDB-lite"/>
    </source>
</evidence>